<dbReference type="InterPro" id="IPR052176">
    <property type="entry name" value="Glycosyl_Hydrlase_43_Enz"/>
</dbReference>
<evidence type="ECO:0000256" key="2">
    <source>
        <dbReference type="ARBA" id="ARBA00022651"/>
    </source>
</evidence>
<dbReference type="SUPFAM" id="SSF75005">
    <property type="entry name" value="Arabinanase/levansucrase/invertase"/>
    <property type="match status" value="1"/>
</dbReference>
<dbReference type="RefSeq" id="WP_006270867.1">
    <property type="nucleotide sequence ID" value="NZ_GL883077.1"/>
</dbReference>
<dbReference type="EMBL" id="GL883077">
    <property type="protein sequence ID" value="EGF91704.1"/>
    <property type="molecule type" value="Genomic_DNA"/>
</dbReference>
<gene>
    <name evidence="9" type="ORF">ABI_01340</name>
</gene>
<evidence type="ECO:0000256" key="4">
    <source>
        <dbReference type="ARBA" id="ARBA00023277"/>
    </source>
</evidence>
<dbReference type="PANTHER" id="PTHR43772:SF2">
    <property type="entry name" value="PUTATIVE (AFU_ORTHOLOGUE AFUA_2G04480)-RELATED"/>
    <property type="match status" value="1"/>
</dbReference>
<dbReference type="Pfam" id="PF04616">
    <property type="entry name" value="Glyco_hydro_43"/>
    <property type="match status" value="1"/>
</dbReference>
<dbReference type="eggNOG" id="COG3507">
    <property type="taxonomic scope" value="Bacteria"/>
</dbReference>
<keyword evidence="2" id="KW-0624">Polysaccharide degradation</keyword>
<feature type="signal peptide" evidence="8">
    <location>
        <begin position="1"/>
        <end position="21"/>
    </location>
</feature>
<evidence type="ECO:0000256" key="3">
    <source>
        <dbReference type="ARBA" id="ARBA00022801"/>
    </source>
</evidence>
<dbReference type="InterPro" id="IPR023296">
    <property type="entry name" value="Glyco_hydro_beta-prop_sf"/>
</dbReference>
<name>F4QI66_9CAUL</name>
<evidence type="ECO:0000313" key="10">
    <source>
        <dbReference type="Proteomes" id="UP000006512"/>
    </source>
</evidence>
<protein>
    <submittedName>
        <fullName evidence="9">Xylosidase/arabinosidase</fullName>
    </submittedName>
</protein>
<dbReference type="CDD" id="cd08990">
    <property type="entry name" value="GH43_AXH_like"/>
    <property type="match status" value="1"/>
</dbReference>
<dbReference type="STRING" id="715226.ABI_01340"/>
<dbReference type="OrthoDB" id="9760116at2"/>
<comment type="similarity">
    <text evidence="1 7">Belongs to the glycosyl hydrolase 43 family.</text>
</comment>
<keyword evidence="4" id="KW-0119">Carbohydrate metabolism</keyword>
<evidence type="ECO:0000256" key="5">
    <source>
        <dbReference type="ARBA" id="ARBA00023295"/>
    </source>
</evidence>
<reference evidence="10" key="1">
    <citation type="submission" date="2011-03" db="EMBL/GenBank/DDBJ databases">
        <title>Draft genome sequence of Brevundimonas diminuta.</title>
        <authorList>
            <person name="Brown P.J.B."/>
            <person name="Buechlein A."/>
            <person name="Hemmerich C."/>
            <person name="Brun Y.V."/>
        </authorList>
    </citation>
    <scope>NUCLEOTIDE SEQUENCE [LARGE SCALE GENOMIC DNA]</scope>
    <source>
        <strain evidence="10">C19</strain>
    </source>
</reference>
<dbReference type="Gene3D" id="2.60.120.260">
    <property type="entry name" value="Galactose-binding domain-like"/>
    <property type="match status" value="1"/>
</dbReference>
<sequence>MKRFLLSAALLPLMACASVHADTDLADSALESRSVHAAANPILADGADYTTDPAPLVADGKLYVLTGRDRAQDGVNDFIMPEWQMLATSDPKSGEWTHYPHFIRPENVFAWATPARAYAAQIVQGPDKRFYFYAPVMQEGSTNKDGFAIGVGVSDSPLGPWVDAHPAGPVVSQSYPVANDIQNIDPTVLVDEDGRVFLYWGTFGRLKGVELERDMVTFKGQPVDVITLTGFFEAPWIFKRKGTYYMAYAGNKAGPDSECTEAVYYACIAYGTAPSPLGPWTYRGVMLEPVSSTTSHSGIAEFNGKWYIAYHNADARGGGHFRRSVAVDEILWDDSVSPARIRTVVQTRNMPPPVPSRNIAAAAKVTASNAPVPLQYWLRALNDGKVRMAPLPPDMWATWTPDNPKQQWAQYNWEQPVVLNGARIQFWGDQPAGSGVGVAPPKAWHLEYWTGSAWSAIAADYPVADGFNAVSFAAVTTKCLRAVFDASTDGKTFAAMAAQEWEALTPEATVVTAVRGAASKTCTG</sequence>
<dbReference type="AlphaFoldDB" id="F4QI66"/>
<dbReference type="Proteomes" id="UP000006512">
    <property type="component" value="Unassembled WGS sequence"/>
</dbReference>
<dbReference type="GO" id="GO:0045493">
    <property type="term" value="P:xylan catabolic process"/>
    <property type="evidence" value="ECO:0007669"/>
    <property type="project" value="UniProtKB-KW"/>
</dbReference>
<keyword evidence="10" id="KW-1185">Reference proteome</keyword>
<keyword evidence="3 7" id="KW-0378">Hydrolase</keyword>
<organism evidence="9 10">
    <name type="scientific">Asticcacaulis biprosthecium C19</name>
    <dbReference type="NCBI Taxonomy" id="715226"/>
    <lineage>
        <taxon>Bacteria</taxon>
        <taxon>Pseudomonadati</taxon>
        <taxon>Pseudomonadota</taxon>
        <taxon>Alphaproteobacteria</taxon>
        <taxon>Caulobacterales</taxon>
        <taxon>Caulobacteraceae</taxon>
        <taxon>Asticcacaulis</taxon>
    </lineage>
</organism>
<evidence type="ECO:0000256" key="6">
    <source>
        <dbReference type="PIRSR" id="PIRSR606710-2"/>
    </source>
</evidence>
<accession>F4QI66</accession>
<keyword evidence="5 7" id="KW-0326">Glycosidase</keyword>
<feature type="chain" id="PRO_5003316551" evidence="8">
    <location>
        <begin position="22"/>
        <end position="524"/>
    </location>
</feature>
<evidence type="ECO:0000256" key="8">
    <source>
        <dbReference type="SAM" id="SignalP"/>
    </source>
</evidence>
<keyword evidence="8" id="KW-0732">Signal</keyword>
<dbReference type="GO" id="GO:0004553">
    <property type="term" value="F:hydrolase activity, hydrolyzing O-glycosyl compounds"/>
    <property type="evidence" value="ECO:0007669"/>
    <property type="project" value="InterPro"/>
</dbReference>
<dbReference type="PANTHER" id="PTHR43772">
    <property type="entry name" value="ENDO-1,4-BETA-XYLANASE"/>
    <property type="match status" value="1"/>
</dbReference>
<dbReference type="HOGENOM" id="CLU_009397_6_0_5"/>
<evidence type="ECO:0000313" key="9">
    <source>
        <dbReference type="EMBL" id="EGF91704.1"/>
    </source>
</evidence>
<keyword evidence="2" id="KW-0858">Xylan degradation</keyword>
<dbReference type="Gene3D" id="2.115.10.20">
    <property type="entry name" value="Glycosyl hydrolase domain, family 43"/>
    <property type="match status" value="1"/>
</dbReference>
<evidence type="ECO:0000256" key="1">
    <source>
        <dbReference type="ARBA" id="ARBA00009865"/>
    </source>
</evidence>
<evidence type="ECO:0000256" key="7">
    <source>
        <dbReference type="RuleBase" id="RU361187"/>
    </source>
</evidence>
<feature type="site" description="Important for catalytic activity, responsible for pKa modulation of the active site Glu and correct orientation of both the proton donor and substrate" evidence="6">
    <location>
        <position position="185"/>
    </location>
</feature>
<proteinExistence type="inferred from homology"/>
<dbReference type="InterPro" id="IPR006710">
    <property type="entry name" value="Glyco_hydro_43"/>
</dbReference>